<dbReference type="RefSeq" id="WP_319612527.1">
    <property type="nucleotide sequence ID" value="NZ_JAWXYB010000006.1"/>
</dbReference>
<dbReference type="EMBL" id="JAWXYB010000006">
    <property type="protein sequence ID" value="MDX5929454.1"/>
    <property type="molecule type" value="Genomic_DNA"/>
</dbReference>
<dbReference type="AlphaFoldDB" id="A0AAW9DKB3"/>
<evidence type="ECO:0000313" key="1">
    <source>
        <dbReference type="EMBL" id="MDX5929454.1"/>
    </source>
</evidence>
<name>A0AAW9DKB3_ACIAO</name>
<dbReference type="Proteomes" id="UP001279553">
    <property type="component" value="Unassembled WGS sequence"/>
</dbReference>
<gene>
    <name evidence="1" type="ORF">SIL87_01560</name>
</gene>
<keyword evidence="2" id="KW-1185">Reference proteome</keyword>
<reference evidence="1 2" key="1">
    <citation type="submission" date="2023-11" db="EMBL/GenBank/DDBJ databases">
        <title>MicrobeMod: A computational toolkit for identifying prokaryotic methylation and restriction-modification with nanopore sequencing.</title>
        <authorList>
            <person name="Crits-Christoph A."/>
            <person name="Kang S.C."/>
            <person name="Lee H."/>
            <person name="Ostrov N."/>
        </authorList>
    </citation>
    <scope>NUCLEOTIDE SEQUENCE [LARGE SCALE GENOMIC DNA]</scope>
    <source>
        <strain evidence="1 2">DSMZ 700</strain>
    </source>
</reference>
<sequence>MNPPRQIRSTDPADIMRPGFVVEIDHDLADELGAFVEDAISLEDAIESDIDVEEPANG</sequence>
<organism evidence="1 2">
    <name type="scientific">Acidiphilium acidophilum</name>
    <name type="common">Thiobacillus acidophilus</name>
    <dbReference type="NCBI Taxonomy" id="76588"/>
    <lineage>
        <taxon>Bacteria</taxon>
        <taxon>Pseudomonadati</taxon>
        <taxon>Pseudomonadota</taxon>
        <taxon>Alphaproteobacteria</taxon>
        <taxon>Acetobacterales</taxon>
        <taxon>Acidocellaceae</taxon>
        <taxon>Acidiphilium</taxon>
    </lineage>
</organism>
<proteinExistence type="predicted"/>
<accession>A0AAW9DKB3</accession>
<evidence type="ECO:0000313" key="2">
    <source>
        <dbReference type="Proteomes" id="UP001279553"/>
    </source>
</evidence>
<comment type="caution">
    <text evidence="1">The sequence shown here is derived from an EMBL/GenBank/DDBJ whole genome shotgun (WGS) entry which is preliminary data.</text>
</comment>
<protein>
    <submittedName>
        <fullName evidence="1">Uncharacterized protein</fullName>
    </submittedName>
</protein>